<keyword evidence="3" id="KW-1185">Reference proteome</keyword>
<dbReference type="EMBL" id="RJVQ01000003">
    <property type="protein sequence ID" value="RQW63207.1"/>
    <property type="molecule type" value="Genomic_DNA"/>
</dbReference>
<dbReference type="AlphaFoldDB" id="A0A3N9TG18"/>
<proteinExistence type="predicted"/>
<evidence type="ECO:0000313" key="2">
    <source>
        <dbReference type="EMBL" id="RQW63207.1"/>
    </source>
</evidence>
<evidence type="ECO:0000313" key="3">
    <source>
        <dbReference type="Proteomes" id="UP000281112"/>
    </source>
</evidence>
<dbReference type="Proteomes" id="UP000281112">
    <property type="component" value="Unassembled WGS sequence"/>
</dbReference>
<reference evidence="2 3" key="1">
    <citation type="submission" date="2018-11" db="EMBL/GenBank/DDBJ databases">
        <title>Vibrio LJC006 sp. nov., isolated from seawater during the bloom of the enteromorpha.</title>
        <authorList>
            <person name="Liang J."/>
        </authorList>
    </citation>
    <scope>NUCLEOTIDE SEQUENCE [LARGE SCALE GENOMIC DNA]</scope>
    <source>
        <strain evidence="2 3">LJC006</strain>
    </source>
</reference>
<keyword evidence="1" id="KW-0732">Signal</keyword>
<sequence length="163" mass="18686">MQNILSPKFCLSLVIAFCALFSFTINAKENSILTFEINNESYQYTLDDLTQMSDTEFKTETPWTAGKTDFSGVSLKKLAQQHNISSGTFKVIALNNYWSEIPYSDIDNYDPIIAIKKNGKFMPIRDKGPLWIVYPLSQKGEVNNELLHSRMVWQTSKIEWTAN</sequence>
<evidence type="ECO:0000256" key="1">
    <source>
        <dbReference type="SAM" id="SignalP"/>
    </source>
</evidence>
<feature type="chain" id="PRO_5018096859" evidence="1">
    <location>
        <begin position="28"/>
        <end position="163"/>
    </location>
</feature>
<accession>A0A3N9TG18</accession>
<dbReference type="SUPFAM" id="SSF56524">
    <property type="entry name" value="Oxidoreductase molybdopterin-binding domain"/>
    <property type="match status" value="1"/>
</dbReference>
<dbReference type="RefSeq" id="WP_124936678.1">
    <property type="nucleotide sequence ID" value="NZ_RJVQ01000003.1"/>
</dbReference>
<feature type="signal peptide" evidence="1">
    <location>
        <begin position="1"/>
        <end position="27"/>
    </location>
</feature>
<protein>
    <submittedName>
        <fullName evidence="2">Oxidoreductase</fullName>
    </submittedName>
</protein>
<comment type="caution">
    <text evidence="2">The sequence shown here is derived from an EMBL/GenBank/DDBJ whole genome shotgun (WGS) entry which is preliminary data.</text>
</comment>
<dbReference type="OrthoDB" id="9798763at2"/>
<dbReference type="InterPro" id="IPR036374">
    <property type="entry name" value="OxRdtase_Mopterin-bd_sf"/>
</dbReference>
<gene>
    <name evidence="2" type="ORF">EES38_08115</name>
</gene>
<organism evidence="2 3">
    <name type="scientific">Vibrio viridaestus</name>
    <dbReference type="NCBI Taxonomy" id="2487322"/>
    <lineage>
        <taxon>Bacteria</taxon>
        <taxon>Pseudomonadati</taxon>
        <taxon>Pseudomonadota</taxon>
        <taxon>Gammaproteobacteria</taxon>
        <taxon>Vibrionales</taxon>
        <taxon>Vibrionaceae</taxon>
        <taxon>Vibrio</taxon>
    </lineage>
</organism>
<name>A0A3N9TG18_9VIBR</name>